<proteinExistence type="predicted"/>
<name>A0AAE0Y1J8_9GAST</name>
<comment type="caution">
    <text evidence="2">The sequence shown here is derived from an EMBL/GenBank/DDBJ whole genome shotgun (WGS) entry which is preliminary data.</text>
</comment>
<accession>A0AAE0Y1J8</accession>
<evidence type="ECO:0000256" key="1">
    <source>
        <dbReference type="SAM" id="MobiDB-lite"/>
    </source>
</evidence>
<keyword evidence="3" id="KW-1185">Reference proteome</keyword>
<organism evidence="2 3">
    <name type="scientific">Elysia crispata</name>
    <name type="common">lettuce slug</name>
    <dbReference type="NCBI Taxonomy" id="231223"/>
    <lineage>
        <taxon>Eukaryota</taxon>
        <taxon>Metazoa</taxon>
        <taxon>Spiralia</taxon>
        <taxon>Lophotrochozoa</taxon>
        <taxon>Mollusca</taxon>
        <taxon>Gastropoda</taxon>
        <taxon>Heterobranchia</taxon>
        <taxon>Euthyneura</taxon>
        <taxon>Panpulmonata</taxon>
        <taxon>Sacoglossa</taxon>
        <taxon>Placobranchoidea</taxon>
        <taxon>Plakobranchidae</taxon>
        <taxon>Elysia</taxon>
    </lineage>
</organism>
<feature type="region of interest" description="Disordered" evidence="1">
    <location>
        <begin position="1"/>
        <end position="29"/>
    </location>
</feature>
<sequence>MDESGEEQEEYPSENDEKHENDTGLFDDFPEPHLQIKLGKMKQHEVILLQSLVFWPSEIKIQIVIMTSSQNQTIPELPLLHPLQLRKTEI</sequence>
<reference evidence="2" key="1">
    <citation type="journal article" date="2023" name="G3 (Bethesda)">
        <title>A reference genome for the long-term kleptoplast-retaining sea slug Elysia crispata morphotype clarki.</title>
        <authorList>
            <person name="Eastman K.E."/>
            <person name="Pendleton A.L."/>
            <person name="Shaikh M.A."/>
            <person name="Suttiyut T."/>
            <person name="Ogas R."/>
            <person name="Tomko P."/>
            <person name="Gavelis G."/>
            <person name="Widhalm J.R."/>
            <person name="Wisecaver J.H."/>
        </authorList>
    </citation>
    <scope>NUCLEOTIDE SEQUENCE</scope>
    <source>
        <strain evidence="2">ECLA1</strain>
    </source>
</reference>
<feature type="compositionally biased region" description="Acidic residues" evidence="1">
    <location>
        <begin position="1"/>
        <end position="14"/>
    </location>
</feature>
<gene>
    <name evidence="2" type="ORF">RRG08_011626</name>
</gene>
<evidence type="ECO:0000313" key="3">
    <source>
        <dbReference type="Proteomes" id="UP001283361"/>
    </source>
</evidence>
<dbReference type="AlphaFoldDB" id="A0AAE0Y1J8"/>
<protein>
    <submittedName>
        <fullName evidence="2">Uncharacterized protein</fullName>
    </submittedName>
</protein>
<dbReference type="Proteomes" id="UP001283361">
    <property type="component" value="Unassembled WGS sequence"/>
</dbReference>
<evidence type="ECO:0000313" key="2">
    <source>
        <dbReference type="EMBL" id="KAK3729259.1"/>
    </source>
</evidence>
<dbReference type="EMBL" id="JAWDGP010007150">
    <property type="protein sequence ID" value="KAK3729259.1"/>
    <property type="molecule type" value="Genomic_DNA"/>
</dbReference>